<reference evidence="1 2" key="1">
    <citation type="submission" date="2019-05" db="EMBL/GenBank/DDBJ databases">
        <authorList>
            <consortium name="Pathogen Informatics"/>
        </authorList>
    </citation>
    <scope>NUCLEOTIDE SEQUENCE [LARGE SCALE GENOMIC DNA]</scope>
    <source>
        <strain evidence="1 2">NCTC11429</strain>
    </source>
</reference>
<name>A0A4U9VYD3_9SPHI</name>
<dbReference type="CDD" id="cd19166">
    <property type="entry name" value="HemeO-bac"/>
    <property type="match status" value="1"/>
</dbReference>
<dbReference type="Gene3D" id="1.20.910.10">
    <property type="entry name" value="Heme oxygenase-like"/>
    <property type="match status" value="1"/>
</dbReference>
<evidence type="ECO:0000313" key="2">
    <source>
        <dbReference type="Proteomes" id="UP000308196"/>
    </source>
</evidence>
<dbReference type="GeneID" id="78465223"/>
<organism evidence="1 2">
    <name type="scientific">Sphingobacterium thalpophilum</name>
    <dbReference type="NCBI Taxonomy" id="259"/>
    <lineage>
        <taxon>Bacteria</taxon>
        <taxon>Pseudomonadati</taxon>
        <taxon>Bacteroidota</taxon>
        <taxon>Sphingobacteriia</taxon>
        <taxon>Sphingobacteriales</taxon>
        <taxon>Sphingobacteriaceae</taxon>
        <taxon>Sphingobacterium</taxon>
    </lineage>
</organism>
<accession>A0A4U9VYD3</accession>
<dbReference type="InterPro" id="IPR016084">
    <property type="entry name" value="Haem_Oase-like_multi-hlx"/>
</dbReference>
<evidence type="ECO:0000313" key="1">
    <source>
        <dbReference type="EMBL" id="VTR52705.1"/>
    </source>
</evidence>
<dbReference type="GO" id="GO:0004392">
    <property type="term" value="F:heme oxygenase (decyclizing) activity"/>
    <property type="evidence" value="ECO:0007669"/>
    <property type="project" value="InterPro"/>
</dbReference>
<dbReference type="SUPFAM" id="SSF48613">
    <property type="entry name" value="Heme oxygenase-like"/>
    <property type="match status" value="1"/>
</dbReference>
<dbReference type="STRING" id="1123265.GCA_000686625_03422"/>
<protein>
    <submittedName>
        <fullName evidence="1">Heme oxygenase</fullName>
    </submittedName>
</protein>
<sequence>MLSQHIKEHTHAAHQNVEGTIVRQLKNIRSEADYAEVLKGFYAYFRAVEDNIAPYITAAVLPDLAERRNSAYIKRDIEALGGRVDDLPEATAPAVGNVLEALASLYILEGSIMGGPYIVQMLNKYGVSKGTSFFEGYGENSRDMWAGFTAVLNKYGSDPSTYERAVEIANQTFYNFGEVFTSIASEK</sequence>
<dbReference type="KEGG" id="stha:NCTC11429_04646"/>
<dbReference type="AlphaFoldDB" id="A0A4U9VYD3"/>
<dbReference type="InterPro" id="IPR016053">
    <property type="entry name" value="Haem_Oase-like"/>
</dbReference>
<gene>
    <name evidence="1" type="ORF">NCTC11429_04646</name>
</gene>
<dbReference type="Proteomes" id="UP000308196">
    <property type="component" value="Chromosome"/>
</dbReference>
<dbReference type="Pfam" id="PF01126">
    <property type="entry name" value="Heme_oxygenase"/>
    <property type="match status" value="1"/>
</dbReference>
<proteinExistence type="predicted"/>
<dbReference type="RefSeq" id="WP_028070185.1">
    <property type="nucleotide sequence ID" value="NZ_LR590484.1"/>
</dbReference>
<dbReference type="EMBL" id="LR590484">
    <property type="protein sequence ID" value="VTR52705.1"/>
    <property type="molecule type" value="Genomic_DNA"/>
</dbReference>
<dbReference type="GO" id="GO:0006788">
    <property type="term" value="P:heme oxidation"/>
    <property type="evidence" value="ECO:0007669"/>
    <property type="project" value="InterPro"/>
</dbReference>